<evidence type="ECO:0000256" key="1">
    <source>
        <dbReference type="SAM" id="MobiDB-lite"/>
    </source>
</evidence>
<comment type="caution">
    <text evidence="3">The sequence shown here is derived from an EMBL/GenBank/DDBJ whole genome shotgun (WGS) entry which is preliminary data.</text>
</comment>
<dbReference type="Gene3D" id="1.10.1330.10">
    <property type="entry name" value="Dockerin domain"/>
    <property type="match status" value="1"/>
</dbReference>
<keyword evidence="4" id="KW-1185">Reference proteome</keyword>
<feature type="compositionally biased region" description="Low complexity" evidence="1">
    <location>
        <begin position="1045"/>
        <end position="1081"/>
    </location>
</feature>
<dbReference type="InterPro" id="IPR006047">
    <property type="entry name" value="GH13_cat_dom"/>
</dbReference>
<dbReference type="Pfam" id="PF16738">
    <property type="entry name" value="CBM26"/>
    <property type="match status" value="1"/>
</dbReference>
<dbReference type="InterPro" id="IPR018247">
    <property type="entry name" value="EF_Hand_1_Ca_BS"/>
</dbReference>
<organism evidence="3 4">
    <name type="scientific">Ruminococcoides intestinihominis</name>
    <dbReference type="NCBI Taxonomy" id="3133161"/>
    <lineage>
        <taxon>Bacteria</taxon>
        <taxon>Bacillati</taxon>
        <taxon>Bacillota</taxon>
        <taxon>Clostridia</taxon>
        <taxon>Eubacteriales</taxon>
        <taxon>Oscillospiraceae</taxon>
        <taxon>Ruminococcoides</taxon>
    </lineage>
</organism>
<feature type="region of interest" description="Disordered" evidence="1">
    <location>
        <begin position="1043"/>
        <end position="1081"/>
    </location>
</feature>
<dbReference type="PANTHER" id="PTHR10357:SF209">
    <property type="entry name" value="PERIPLASMIC ALPHA-AMYLASE"/>
    <property type="match status" value="1"/>
</dbReference>
<evidence type="ECO:0000313" key="4">
    <source>
        <dbReference type="Proteomes" id="UP001478133"/>
    </source>
</evidence>
<proteinExistence type="predicted"/>
<accession>A0ABV1HVU9</accession>
<dbReference type="GO" id="GO:0016787">
    <property type="term" value="F:hydrolase activity"/>
    <property type="evidence" value="ECO:0007669"/>
    <property type="project" value="UniProtKB-KW"/>
</dbReference>
<gene>
    <name evidence="3" type="ORF">ABFO16_09405</name>
</gene>
<dbReference type="SUPFAM" id="SSF63446">
    <property type="entry name" value="Type I dockerin domain"/>
    <property type="match status" value="1"/>
</dbReference>
<dbReference type="InterPro" id="IPR016134">
    <property type="entry name" value="Dockerin_dom"/>
</dbReference>
<sequence length="1149" mass="124211">MSFAFVDVSAVTVNDKATGSAIAGSVVEDDGFTWDNATVYFMLTDRFKNGNTSNDHSYGRTLDKDGKPISGWDTAPGTFHGGDFAGITQAIEEGYFSDLGVNALWISAPYEQTHGYCDSGNGHFAHYSYHGYYVLDYTETDANFGTPEEFETLVDTAHEHGIRVIMDIVMNHCGYNTVADMEEYGFGTLLEGATDFKYVIENVSDFNKHIDYQTSSEDWGKWWGPDWVRSGLPGYTEGGGSNELMSLAGLPDFKTEQTKTVSIPPILKTKWTQEGTYDQKVAKYGDNSGSVSDYLTTWLSEWVSKYGVDGFRCDTAKHVEMASWKKLKDKCVSALKTWRENNPDKPGANWQQDFWMTGEAWDKGVGYDKYYSQGGFDSMINFDTWGAGVLASSRVAGLYQNYADTINTKEGFNALSFISSHDALLTRGDTSEMIYNGSAFLLTPGGVQIYYGDESNRPMVDGLSFDGAGGSGHSLRSDMNWDSLDQTVLAHWQKVGQFRHDHVAVGGGSNTMLSATNGVAFARTYDKNGISDKVAAVIGASSNTDITLDVSSIWSDGQQLMNTYDQSSAIVTDGKVTFNSGENGTILIQMPDGKPLMSVKGAAKFKGTQTVTVSLEECDSATCSIDGGNKFVVKNGTTFEIGKTAYEGDTIKITLEATNEKGSSRAVASFYKMFESEQVPPTVDPDSTVPPQQGKIYVKSDSAPYIYVWTGDSTALCGSWPGTQMTEKNSDGYYVMELNTTDTYNVVLNNGSDAQKSRDFKNLNGDTYLEIPSGNYSAAKVMGGSGDDSSEKSVTFTIKPYSPSASYHLYVWTHDDSLPAGGWPGMKLTEKDADGNYIFTVNGYDKVSAVVGLGSDSKRTQDITGIIDGSCIEITNEDCTTFKLTKPEIVLSKFQTLKKGAREVLAMTSSDYTASSWNNVSAVMTTANELIAQGEGVADEALVESTLESLINAKSALVLANAGLSYAVKGKTTIVGVAVQDADITVTVNGKSYTTHSDEITGKFTVEATALTASSVINVDVERNGLASETYSYNMSNGDITSYIPPTTTQTQPTTTSTTKPTTVTTTTKPTTVTTTTKPTTATTVTEPTGILGDVNGDGVVNVKDASAIQKYAAEMTVELNLKLADYNKDGCVNVKDVTDIQKTTAFLN</sequence>
<keyword evidence="3" id="KW-0378">Hydrolase</keyword>
<dbReference type="InterPro" id="IPR002105">
    <property type="entry name" value="Dockerin_1_rpt"/>
</dbReference>
<name>A0ABV1HVU9_9FIRM</name>
<evidence type="ECO:0000259" key="2">
    <source>
        <dbReference type="PROSITE" id="PS51766"/>
    </source>
</evidence>
<feature type="domain" description="Dockerin" evidence="2">
    <location>
        <begin position="1088"/>
        <end position="1149"/>
    </location>
</feature>
<dbReference type="PROSITE" id="PS00018">
    <property type="entry name" value="EF_HAND_1"/>
    <property type="match status" value="1"/>
</dbReference>
<dbReference type="SUPFAM" id="SSF51445">
    <property type="entry name" value="(Trans)glycosidases"/>
    <property type="match status" value="1"/>
</dbReference>
<dbReference type="Gene3D" id="2.60.40.10">
    <property type="entry name" value="Immunoglobulins"/>
    <property type="match status" value="2"/>
</dbReference>
<dbReference type="CDD" id="cd14256">
    <property type="entry name" value="Dockerin_I"/>
    <property type="match status" value="1"/>
</dbReference>
<evidence type="ECO:0000313" key="3">
    <source>
        <dbReference type="EMBL" id="MEQ2566445.1"/>
    </source>
</evidence>
<dbReference type="RefSeq" id="WP_368001512.1">
    <property type="nucleotide sequence ID" value="NZ_JBBMFI010000061.1"/>
</dbReference>
<dbReference type="SMART" id="SM00642">
    <property type="entry name" value="Aamy"/>
    <property type="match status" value="1"/>
</dbReference>
<dbReference type="Gene3D" id="3.20.20.80">
    <property type="entry name" value="Glycosidases"/>
    <property type="match status" value="2"/>
</dbReference>
<dbReference type="EMBL" id="JBBMFI010000061">
    <property type="protein sequence ID" value="MEQ2566445.1"/>
    <property type="molecule type" value="Genomic_DNA"/>
</dbReference>
<dbReference type="InterPro" id="IPR017853">
    <property type="entry name" value="GH"/>
</dbReference>
<dbReference type="InterPro" id="IPR013783">
    <property type="entry name" value="Ig-like_fold"/>
</dbReference>
<dbReference type="InterPro" id="IPR036439">
    <property type="entry name" value="Dockerin_dom_sf"/>
</dbReference>
<dbReference type="PANTHER" id="PTHR10357">
    <property type="entry name" value="ALPHA-AMYLASE FAMILY MEMBER"/>
    <property type="match status" value="1"/>
</dbReference>
<dbReference type="Proteomes" id="UP001478133">
    <property type="component" value="Unassembled WGS sequence"/>
</dbReference>
<dbReference type="Pfam" id="PF00404">
    <property type="entry name" value="Dockerin_1"/>
    <property type="match status" value="1"/>
</dbReference>
<dbReference type="InterPro" id="IPR031965">
    <property type="entry name" value="CBM26"/>
</dbReference>
<dbReference type="PROSITE" id="PS51766">
    <property type="entry name" value="DOCKERIN"/>
    <property type="match status" value="1"/>
</dbReference>
<protein>
    <submittedName>
        <fullName evidence="3">Alpha-amylase family glycosyl hydrolase</fullName>
    </submittedName>
</protein>
<dbReference type="Pfam" id="PF00128">
    <property type="entry name" value="Alpha-amylase"/>
    <property type="match status" value="1"/>
</dbReference>
<reference evidence="3 4" key="1">
    <citation type="submission" date="2024-03" db="EMBL/GenBank/DDBJ databases">
        <title>Human intestinal bacterial collection.</title>
        <authorList>
            <person name="Pauvert C."/>
            <person name="Hitch T.C.A."/>
            <person name="Clavel T."/>
        </authorList>
    </citation>
    <scope>NUCLEOTIDE SEQUENCE [LARGE SCALE GENOMIC DNA]</scope>
    <source>
        <strain evidence="3 4">CLA-AP-H18</strain>
    </source>
</reference>